<proteinExistence type="predicted"/>
<keyword evidence="1" id="KW-1185">Reference proteome</keyword>
<dbReference type="AlphaFoldDB" id="A0A1I8BS61"/>
<reference evidence="2" key="1">
    <citation type="submission" date="2016-11" db="UniProtKB">
        <authorList>
            <consortium name="WormBaseParasite"/>
        </authorList>
    </citation>
    <scope>IDENTIFICATION</scope>
</reference>
<sequence length="29" mass="3153">MMRLNYDPKNIDCLGARAQGLPSPIACTC</sequence>
<evidence type="ECO:0000313" key="1">
    <source>
        <dbReference type="Proteomes" id="UP000095281"/>
    </source>
</evidence>
<accession>A0A1I8BS61</accession>
<name>A0A1I8BS61_MELHA</name>
<dbReference type="Proteomes" id="UP000095281">
    <property type="component" value="Unplaced"/>
</dbReference>
<organism evidence="1 2">
    <name type="scientific">Meloidogyne hapla</name>
    <name type="common">Root-knot nematode worm</name>
    <dbReference type="NCBI Taxonomy" id="6305"/>
    <lineage>
        <taxon>Eukaryota</taxon>
        <taxon>Metazoa</taxon>
        <taxon>Ecdysozoa</taxon>
        <taxon>Nematoda</taxon>
        <taxon>Chromadorea</taxon>
        <taxon>Rhabditida</taxon>
        <taxon>Tylenchina</taxon>
        <taxon>Tylenchomorpha</taxon>
        <taxon>Tylenchoidea</taxon>
        <taxon>Meloidogynidae</taxon>
        <taxon>Meloidogyninae</taxon>
        <taxon>Meloidogyne</taxon>
    </lineage>
</organism>
<dbReference type="WBParaSite" id="MhA1_Contig469.frz3.gene9">
    <property type="protein sequence ID" value="MhA1_Contig469.frz3.gene9"/>
    <property type="gene ID" value="MhA1_Contig469.frz3.gene9"/>
</dbReference>
<evidence type="ECO:0000313" key="2">
    <source>
        <dbReference type="WBParaSite" id="MhA1_Contig469.frz3.gene9"/>
    </source>
</evidence>
<protein>
    <submittedName>
        <fullName evidence="2">Transposase</fullName>
    </submittedName>
</protein>